<dbReference type="InterPro" id="IPR020843">
    <property type="entry name" value="ER"/>
</dbReference>
<dbReference type="KEGG" id="talb:FTW19_20870"/>
<dbReference type="InterPro" id="IPR013149">
    <property type="entry name" value="ADH-like_C"/>
</dbReference>
<proteinExistence type="predicted"/>
<organism evidence="2 3">
    <name type="scientific">Terriglobus albidus</name>
    <dbReference type="NCBI Taxonomy" id="1592106"/>
    <lineage>
        <taxon>Bacteria</taxon>
        <taxon>Pseudomonadati</taxon>
        <taxon>Acidobacteriota</taxon>
        <taxon>Terriglobia</taxon>
        <taxon>Terriglobales</taxon>
        <taxon>Acidobacteriaceae</taxon>
        <taxon>Terriglobus</taxon>
    </lineage>
</organism>
<dbReference type="SUPFAM" id="SSF51735">
    <property type="entry name" value="NAD(P)-binding Rossmann-fold domains"/>
    <property type="match status" value="1"/>
</dbReference>
<dbReference type="CDD" id="cd08276">
    <property type="entry name" value="MDR7"/>
    <property type="match status" value="1"/>
</dbReference>
<dbReference type="Pfam" id="PF00107">
    <property type="entry name" value="ADH_zinc_N"/>
    <property type="match status" value="1"/>
</dbReference>
<gene>
    <name evidence="2" type="ORF">FTW19_20870</name>
</gene>
<keyword evidence="3" id="KW-1185">Reference proteome</keyword>
<dbReference type="PANTHER" id="PTHR45033">
    <property type="match status" value="1"/>
</dbReference>
<dbReference type="InterPro" id="IPR013154">
    <property type="entry name" value="ADH-like_N"/>
</dbReference>
<sequence>MKAWKLHHFGIDGLQRVDEAIPRPSAKQILVRVGSVSLNYRDKLLIAGTYNPRMPIPIVPLSDAAGVVVEIGSEVRRAKVGDRIMTHYATRWLDGEPAEDRSLHTLGNTISGALAEYILVDEQAFVAIPEYLTDDQAATLPVAALSAWYALVEMAQLEKSQSVVIQGTGGVSLFGLQFAVALGARVIATSSSDRKVELVRALGASAVINYVRSPDWETEALALTEGKGVDHVLEVVGGQNLTRSIKAIRPGGQISTIGMLEASSSTLDLFALIRKAAVIRGIGGAGHRRAFEKMTQALSRFRIKPIIDAVYPFEEARAAIEHLERGPFGKVVIRVATD</sequence>
<dbReference type="PANTHER" id="PTHR45033:SF2">
    <property type="entry name" value="ZINC-TYPE ALCOHOL DEHYDROGENASE-LIKE PROTEIN C1773.06C"/>
    <property type="match status" value="1"/>
</dbReference>
<dbReference type="RefSeq" id="WP_147649482.1">
    <property type="nucleotide sequence ID" value="NZ_CP042806.1"/>
</dbReference>
<dbReference type="AlphaFoldDB" id="A0A5B9EDF0"/>
<dbReference type="Pfam" id="PF08240">
    <property type="entry name" value="ADH_N"/>
    <property type="match status" value="1"/>
</dbReference>
<evidence type="ECO:0000313" key="2">
    <source>
        <dbReference type="EMBL" id="QEE30213.1"/>
    </source>
</evidence>
<feature type="domain" description="Enoyl reductase (ER)" evidence="1">
    <location>
        <begin position="10"/>
        <end position="333"/>
    </location>
</feature>
<name>A0A5B9EDF0_9BACT</name>
<dbReference type="Gene3D" id="3.90.180.10">
    <property type="entry name" value="Medium-chain alcohol dehydrogenases, catalytic domain"/>
    <property type="match status" value="1"/>
</dbReference>
<dbReference type="OrthoDB" id="9787435at2"/>
<evidence type="ECO:0000313" key="3">
    <source>
        <dbReference type="Proteomes" id="UP000321820"/>
    </source>
</evidence>
<dbReference type="EMBL" id="CP042806">
    <property type="protein sequence ID" value="QEE30213.1"/>
    <property type="molecule type" value="Genomic_DNA"/>
</dbReference>
<evidence type="ECO:0000259" key="1">
    <source>
        <dbReference type="SMART" id="SM00829"/>
    </source>
</evidence>
<dbReference type="Gene3D" id="3.40.50.720">
    <property type="entry name" value="NAD(P)-binding Rossmann-like Domain"/>
    <property type="match status" value="1"/>
</dbReference>
<dbReference type="InterPro" id="IPR011032">
    <property type="entry name" value="GroES-like_sf"/>
</dbReference>
<dbReference type="InterPro" id="IPR036291">
    <property type="entry name" value="NAD(P)-bd_dom_sf"/>
</dbReference>
<protein>
    <submittedName>
        <fullName evidence="2">NAD(P)-dependent alcohol dehydrogenase</fullName>
    </submittedName>
</protein>
<dbReference type="GO" id="GO:0016491">
    <property type="term" value="F:oxidoreductase activity"/>
    <property type="evidence" value="ECO:0007669"/>
    <property type="project" value="InterPro"/>
</dbReference>
<reference evidence="2 3" key="1">
    <citation type="submission" date="2019-08" db="EMBL/GenBank/DDBJ databases">
        <title>Complete genome sequence of Terriglobus albidus strain ORNL.</title>
        <authorList>
            <person name="Podar M."/>
        </authorList>
    </citation>
    <scope>NUCLEOTIDE SEQUENCE [LARGE SCALE GENOMIC DNA]</scope>
    <source>
        <strain evidence="2 3">ORNL</strain>
    </source>
</reference>
<accession>A0A5B9EDF0</accession>
<dbReference type="SMART" id="SM00829">
    <property type="entry name" value="PKS_ER"/>
    <property type="match status" value="1"/>
</dbReference>
<dbReference type="Proteomes" id="UP000321820">
    <property type="component" value="Chromosome"/>
</dbReference>
<dbReference type="SUPFAM" id="SSF50129">
    <property type="entry name" value="GroES-like"/>
    <property type="match status" value="1"/>
</dbReference>
<dbReference type="InterPro" id="IPR052711">
    <property type="entry name" value="Zinc_ADH-like"/>
</dbReference>